<reference evidence="1 2" key="1">
    <citation type="submission" date="2014-07" db="EMBL/GenBank/DDBJ databases">
        <title>Draft Genome Sequences of Environmental Pseudomonas syringae strains.</title>
        <authorList>
            <person name="Baltrus D.A."/>
            <person name="Berge O."/>
            <person name="Morris C."/>
        </authorList>
    </citation>
    <scope>NUCLEOTIDE SEQUENCE [LARGE SCALE GENOMIC DNA]</scope>
    <source>
        <strain evidence="1 2">GAW0119</strain>
    </source>
</reference>
<dbReference type="EMBL" id="JPQU01000027">
    <property type="protein sequence ID" value="KFE56470.1"/>
    <property type="molecule type" value="Genomic_DNA"/>
</dbReference>
<dbReference type="InterPro" id="IPR036520">
    <property type="entry name" value="UPF0759_sf"/>
</dbReference>
<keyword evidence="2" id="KW-1185">Reference proteome</keyword>
<protein>
    <recommendedName>
        <fullName evidence="3">DUF72 domain-containing protein</fullName>
    </recommendedName>
</protein>
<comment type="caution">
    <text evidence="1">The sequence shown here is derived from an EMBL/GenBank/DDBJ whole genome shotgun (WGS) entry which is preliminary data.</text>
</comment>
<evidence type="ECO:0000313" key="1">
    <source>
        <dbReference type="EMBL" id="KFE56470.1"/>
    </source>
</evidence>
<proteinExistence type="predicted"/>
<gene>
    <name evidence="1" type="ORF">IV01_09140</name>
</gene>
<dbReference type="Proteomes" id="UP000028631">
    <property type="component" value="Unassembled WGS sequence"/>
</dbReference>
<dbReference type="AlphaFoldDB" id="A0A085VM07"/>
<dbReference type="OrthoDB" id="9780310at2"/>
<name>A0A085VM07_PSESX</name>
<dbReference type="InterPro" id="IPR002763">
    <property type="entry name" value="DUF72"/>
</dbReference>
<dbReference type="PATRIC" id="fig|317.175.peg.1897"/>
<evidence type="ECO:0008006" key="3">
    <source>
        <dbReference type="Google" id="ProtNLM"/>
    </source>
</evidence>
<dbReference type="SUPFAM" id="SSF117396">
    <property type="entry name" value="TM1631-like"/>
    <property type="match status" value="1"/>
</dbReference>
<dbReference type="Gene3D" id="3.20.20.410">
    <property type="entry name" value="Protein of unknown function UPF0759"/>
    <property type="match status" value="1"/>
</dbReference>
<evidence type="ECO:0000313" key="2">
    <source>
        <dbReference type="Proteomes" id="UP000028631"/>
    </source>
</evidence>
<dbReference type="RefSeq" id="WP_050507409.1">
    <property type="nucleotide sequence ID" value="NZ_JPQU01000027.1"/>
</dbReference>
<dbReference type="Pfam" id="PF01904">
    <property type="entry name" value="DUF72"/>
    <property type="match status" value="1"/>
</dbReference>
<organism evidence="1 2">
    <name type="scientific">Pseudomonas syringae</name>
    <dbReference type="NCBI Taxonomy" id="317"/>
    <lineage>
        <taxon>Bacteria</taxon>
        <taxon>Pseudomonadati</taxon>
        <taxon>Pseudomonadota</taxon>
        <taxon>Gammaproteobacteria</taxon>
        <taxon>Pseudomonadales</taxon>
        <taxon>Pseudomonadaceae</taxon>
        <taxon>Pseudomonas</taxon>
    </lineage>
</organism>
<dbReference type="PANTHER" id="PTHR30348:SF14">
    <property type="entry name" value="BLR8050 PROTEIN"/>
    <property type="match status" value="1"/>
</dbReference>
<dbReference type="PANTHER" id="PTHR30348">
    <property type="entry name" value="UNCHARACTERIZED PROTEIN YECE"/>
    <property type="match status" value="1"/>
</dbReference>
<accession>A0A085VM07</accession>
<sequence length="245" mass="27890">MSRAPVYVGCAGWNVGREYRRQFAGQGSHLELYSEKLNTVEINSTFYRSHRPATYRKWASSVSSDFRFSVKMPKSITHEARLLKCTDHLDTFLSECCELGDRLGCLLVQLPPSLDFSSRVAGHFFETLRARYSGCVVIEPRHASWADAQALLSDYQIAQAAVDPSRFDIDSVPTGWAGVRYWRFHGSPRIYHSEYEQDWLIARAREILEAKSDDSPAWCIFDNTAQDAALGNALSMQRLLNAQRR</sequence>